<dbReference type="AlphaFoldDB" id="A0AA35U1H7"/>
<proteinExistence type="inferred from homology"/>
<dbReference type="PANTHER" id="PTHR15397">
    <property type="entry name" value="SODIUM-GLUCOSE COTRANSPORTER REGULATORY PROTEIN -RELATED"/>
    <property type="match status" value="1"/>
</dbReference>
<dbReference type="PANTHER" id="PTHR15397:SF3">
    <property type="entry name" value="DNA DAMAGE INDUCIBLE 1 HOMOLOG 2"/>
    <property type="match status" value="1"/>
</dbReference>
<dbReference type="GO" id="GO:0006508">
    <property type="term" value="P:proteolysis"/>
    <property type="evidence" value="ECO:0007669"/>
    <property type="project" value="UniProtKB-KW"/>
</dbReference>
<dbReference type="CDD" id="cd01796">
    <property type="entry name" value="Ubl_Ddi1_like"/>
    <property type="match status" value="1"/>
</dbReference>
<evidence type="ECO:0000256" key="6">
    <source>
        <dbReference type="SAM" id="MobiDB-lite"/>
    </source>
</evidence>
<evidence type="ECO:0000256" key="5">
    <source>
        <dbReference type="SAM" id="Coils"/>
    </source>
</evidence>
<evidence type="ECO:0000313" key="8">
    <source>
        <dbReference type="EMBL" id="CAI8057752.1"/>
    </source>
</evidence>
<keyword evidence="2" id="KW-0645">Protease</keyword>
<dbReference type="Pfam" id="PF09668">
    <property type="entry name" value="Asp_protease"/>
    <property type="match status" value="1"/>
</dbReference>
<dbReference type="Pfam" id="PF24669">
    <property type="entry name" value="Ddi2_HDD"/>
    <property type="match status" value="1"/>
</dbReference>
<protein>
    <submittedName>
        <fullName evidence="8">Protein DDI1 homolog 2</fullName>
    </submittedName>
</protein>
<feature type="compositionally biased region" description="Polar residues" evidence="6">
    <location>
        <begin position="96"/>
        <end position="127"/>
    </location>
</feature>
<dbReference type="EMBL" id="CASHTH010004474">
    <property type="protein sequence ID" value="CAI8057752.1"/>
    <property type="molecule type" value="Genomic_DNA"/>
</dbReference>
<evidence type="ECO:0000256" key="1">
    <source>
        <dbReference type="ARBA" id="ARBA00009136"/>
    </source>
</evidence>
<dbReference type="InterPro" id="IPR019103">
    <property type="entry name" value="Peptidase_aspartic_DDI1-type"/>
</dbReference>
<keyword evidence="4" id="KW-0378">Hydrolase</keyword>
<gene>
    <name evidence="8" type="ORF">GBAR_LOCUS31459</name>
</gene>
<dbReference type="Pfam" id="PF00240">
    <property type="entry name" value="ubiquitin"/>
    <property type="match status" value="1"/>
</dbReference>
<dbReference type="CDD" id="cd05479">
    <property type="entry name" value="RP_DDI"/>
    <property type="match status" value="1"/>
</dbReference>
<dbReference type="InterPro" id="IPR057273">
    <property type="entry name" value="Ddi1/2_HDD"/>
</dbReference>
<evidence type="ECO:0000256" key="3">
    <source>
        <dbReference type="ARBA" id="ARBA00022750"/>
    </source>
</evidence>
<dbReference type="InterPro" id="IPR021109">
    <property type="entry name" value="Peptidase_aspartic_dom_sf"/>
</dbReference>
<accession>A0AA35U1H7</accession>
<feature type="domain" description="Ubiquitin-like" evidence="7">
    <location>
        <begin position="1"/>
        <end position="77"/>
    </location>
</feature>
<dbReference type="GO" id="GO:0004190">
    <property type="term" value="F:aspartic-type endopeptidase activity"/>
    <property type="evidence" value="ECO:0007669"/>
    <property type="project" value="UniProtKB-KW"/>
</dbReference>
<dbReference type="SUPFAM" id="SSF54236">
    <property type="entry name" value="Ubiquitin-like"/>
    <property type="match status" value="1"/>
</dbReference>
<dbReference type="FunFam" id="2.40.70.10:FF:000005">
    <property type="entry name" value="DNA damage inducible 1 homolog 2"/>
    <property type="match status" value="1"/>
</dbReference>
<reference evidence="8" key="1">
    <citation type="submission" date="2023-03" db="EMBL/GenBank/DDBJ databases">
        <authorList>
            <person name="Steffen K."/>
            <person name="Cardenas P."/>
        </authorList>
    </citation>
    <scope>NUCLEOTIDE SEQUENCE</scope>
</reference>
<keyword evidence="3" id="KW-0064">Aspartyl protease</keyword>
<dbReference type="PROSITE" id="PS50053">
    <property type="entry name" value="UBIQUITIN_2"/>
    <property type="match status" value="1"/>
</dbReference>
<dbReference type="InterPro" id="IPR029071">
    <property type="entry name" value="Ubiquitin-like_domsf"/>
</dbReference>
<dbReference type="SUPFAM" id="SSF50630">
    <property type="entry name" value="Acid proteases"/>
    <property type="match status" value="1"/>
</dbReference>
<evidence type="ECO:0000313" key="9">
    <source>
        <dbReference type="Proteomes" id="UP001174909"/>
    </source>
</evidence>
<comment type="similarity">
    <text evidence="1">Belongs to the DDI1 family.</text>
</comment>
<evidence type="ECO:0000256" key="4">
    <source>
        <dbReference type="ARBA" id="ARBA00022801"/>
    </source>
</evidence>
<dbReference type="Gene3D" id="2.40.70.10">
    <property type="entry name" value="Acid Proteases"/>
    <property type="match status" value="1"/>
</dbReference>
<dbReference type="SMART" id="SM00213">
    <property type="entry name" value="UBQ"/>
    <property type="match status" value="1"/>
</dbReference>
<sequence>MKVTLTSENGDVFPLEIGADLTVQDLQALAELETAIPQDQMLLIHNMAPLADPRRPLTQCGVEEGDVIMVSRLEGSGMDPTTRPTQPHPQTSPHSLPTSIDWSSISIPTTSDPGTTQPRNRGQQPQGNPDDPETIRQHFLNHPYEMARLRQQNPPLAEALLSGDRERFHDALARQRRAMRDAERERIRILNADPLDPTYQAKIAQDIRQRNIEENMEAAIEFTPESFSHVVMLYLEIKVNGVPVTALVDSGARSTVMSQACADRCNIMRLVDRRYAGVAFGVGQQRILGRVHLGQLQIGRDFLTSSFTVLETAPEDMLLGLDMLKTHQCCIDLKDNCLRVGTTANSAQFLTEKDLKDKEDTLKKQEVRW</sequence>
<dbReference type="Gene3D" id="3.10.20.90">
    <property type="entry name" value="Phosphatidylinositol 3-kinase Catalytic Subunit, Chain A, domain 1"/>
    <property type="match status" value="1"/>
</dbReference>
<keyword evidence="5" id="KW-0175">Coiled coil</keyword>
<evidence type="ECO:0000256" key="2">
    <source>
        <dbReference type="ARBA" id="ARBA00022670"/>
    </source>
</evidence>
<organism evidence="8 9">
    <name type="scientific">Geodia barretti</name>
    <name type="common">Barrett's horny sponge</name>
    <dbReference type="NCBI Taxonomy" id="519541"/>
    <lineage>
        <taxon>Eukaryota</taxon>
        <taxon>Metazoa</taxon>
        <taxon>Porifera</taxon>
        <taxon>Demospongiae</taxon>
        <taxon>Heteroscleromorpha</taxon>
        <taxon>Tetractinellida</taxon>
        <taxon>Astrophorina</taxon>
        <taxon>Geodiidae</taxon>
        <taxon>Geodia</taxon>
    </lineage>
</organism>
<dbReference type="Proteomes" id="UP001174909">
    <property type="component" value="Unassembled WGS sequence"/>
</dbReference>
<feature type="region of interest" description="Disordered" evidence="6">
    <location>
        <begin position="74"/>
        <end position="136"/>
    </location>
</feature>
<keyword evidence="9" id="KW-1185">Reference proteome</keyword>
<feature type="coiled-coil region" evidence="5">
    <location>
        <begin position="165"/>
        <end position="192"/>
    </location>
</feature>
<dbReference type="InterPro" id="IPR033882">
    <property type="entry name" value="DDI1_N"/>
</dbReference>
<comment type="caution">
    <text evidence="8">The sequence shown here is derived from an EMBL/GenBank/DDBJ whole genome shotgun (WGS) entry which is preliminary data.</text>
</comment>
<evidence type="ECO:0000259" key="7">
    <source>
        <dbReference type="PROSITE" id="PS50053"/>
    </source>
</evidence>
<feature type="compositionally biased region" description="Low complexity" evidence="6">
    <location>
        <begin position="80"/>
        <end position="95"/>
    </location>
</feature>
<name>A0AA35U1H7_GEOBA</name>
<dbReference type="InterPro" id="IPR000626">
    <property type="entry name" value="Ubiquitin-like_dom"/>
</dbReference>